<keyword evidence="2" id="KW-0597">Phosphoprotein</keyword>
<keyword evidence="7" id="KW-1278">Translocase</keyword>
<dbReference type="AlphaFoldDB" id="A0AA88KW74"/>
<dbReference type="GO" id="GO:0006874">
    <property type="term" value="P:intracellular calcium ion homeostasis"/>
    <property type="evidence" value="ECO:0007669"/>
    <property type="project" value="TreeGrafter"/>
</dbReference>
<proteinExistence type="predicted"/>
<evidence type="ECO:0000313" key="8">
    <source>
        <dbReference type="EMBL" id="KAK2704531.1"/>
    </source>
</evidence>
<dbReference type="Gene3D" id="3.40.50.1000">
    <property type="entry name" value="HAD superfamily/HAD-like"/>
    <property type="match status" value="2"/>
</dbReference>
<accession>A0AA88KW74</accession>
<dbReference type="SUPFAM" id="SSF81660">
    <property type="entry name" value="Metal cation-transporting ATPase, ATP-binding domain N"/>
    <property type="match status" value="1"/>
</dbReference>
<dbReference type="GO" id="GO:0016020">
    <property type="term" value="C:membrane"/>
    <property type="evidence" value="ECO:0007669"/>
    <property type="project" value="UniProtKB-SubCell"/>
</dbReference>
<name>A0AA88KW74_ARTSF</name>
<dbReference type="PANTHER" id="PTHR45630">
    <property type="entry name" value="CATION-TRANSPORTING ATPASE-RELATED"/>
    <property type="match status" value="1"/>
</dbReference>
<evidence type="ECO:0000313" key="9">
    <source>
        <dbReference type="Proteomes" id="UP001187531"/>
    </source>
</evidence>
<dbReference type="Pfam" id="PF13246">
    <property type="entry name" value="Cation_ATPase"/>
    <property type="match status" value="1"/>
</dbReference>
<evidence type="ECO:0000256" key="2">
    <source>
        <dbReference type="ARBA" id="ARBA00022553"/>
    </source>
</evidence>
<reference evidence="8" key="1">
    <citation type="submission" date="2023-07" db="EMBL/GenBank/DDBJ databases">
        <title>Chromosome-level genome assembly of Artemia franciscana.</title>
        <authorList>
            <person name="Jo E."/>
        </authorList>
    </citation>
    <scope>NUCLEOTIDE SEQUENCE</scope>
    <source>
        <tissue evidence="8">Whole body</tissue>
    </source>
</reference>
<keyword evidence="9" id="KW-1185">Reference proteome</keyword>
<keyword evidence="6" id="KW-0460">Magnesium</keyword>
<dbReference type="GO" id="GO:0015203">
    <property type="term" value="F:polyamine transmembrane transporter activity"/>
    <property type="evidence" value="ECO:0007669"/>
    <property type="project" value="TreeGrafter"/>
</dbReference>
<organism evidence="8 9">
    <name type="scientific">Artemia franciscana</name>
    <name type="common">Brine shrimp</name>
    <name type="synonym">Artemia sanfranciscana</name>
    <dbReference type="NCBI Taxonomy" id="6661"/>
    <lineage>
        <taxon>Eukaryota</taxon>
        <taxon>Metazoa</taxon>
        <taxon>Ecdysozoa</taxon>
        <taxon>Arthropoda</taxon>
        <taxon>Crustacea</taxon>
        <taxon>Branchiopoda</taxon>
        <taxon>Anostraca</taxon>
        <taxon>Artemiidae</taxon>
        <taxon>Artemia</taxon>
    </lineage>
</organism>
<comment type="caution">
    <text evidence="8">The sequence shown here is derived from an EMBL/GenBank/DDBJ whole genome shotgun (WGS) entry which is preliminary data.</text>
</comment>
<evidence type="ECO:0000256" key="7">
    <source>
        <dbReference type="ARBA" id="ARBA00022967"/>
    </source>
</evidence>
<evidence type="ECO:0000256" key="1">
    <source>
        <dbReference type="ARBA" id="ARBA00004141"/>
    </source>
</evidence>
<dbReference type="PANTHER" id="PTHR45630:SF8">
    <property type="entry name" value="CATION-TRANSPORTING ATPASE"/>
    <property type="match status" value="1"/>
</dbReference>
<evidence type="ECO:0000256" key="6">
    <source>
        <dbReference type="ARBA" id="ARBA00022842"/>
    </source>
</evidence>
<dbReference type="Gene3D" id="3.40.1110.10">
    <property type="entry name" value="Calcium-transporting ATPase, cytoplasmic domain N"/>
    <property type="match status" value="1"/>
</dbReference>
<gene>
    <name evidence="8" type="ORF">QYM36_016808</name>
</gene>
<keyword evidence="5" id="KW-0067">ATP-binding</keyword>
<dbReference type="GO" id="GO:0046872">
    <property type="term" value="F:metal ion binding"/>
    <property type="evidence" value="ECO:0007669"/>
    <property type="project" value="UniProtKB-KW"/>
</dbReference>
<dbReference type="GO" id="GO:0005524">
    <property type="term" value="F:ATP binding"/>
    <property type="evidence" value="ECO:0007669"/>
    <property type="project" value="UniProtKB-KW"/>
</dbReference>
<evidence type="ECO:0000256" key="4">
    <source>
        <dbReference type="ARBA" id="ARBA00022741"/>
    </source>
</evidence>
<evidence type="ECO:0000256" key="3">
    <source>
        <dbReference type="ARBA" id="ARBA00022723"/>
    </source>
</evidence>
<keyword evidence="3" id="KW-0479">Metal-binding</keyword>
<evidence type="ECO:0000256" key="5">
    <source>
        <dbReference type="ARBA" id="ARBA00022840"/>
    </source>
</evidence>
<keyword evidence="4" id="KW-0547">Nucleotide-binding</keyword>
<dbReference type="EMBL" id="JAVRJZ010000021">
    <property type="protein sequence ID" value="KAK2704531.1"/>
    <property type="molecule type" value="Genomic_DNA"/>
</dbReference>
<dbReference type="GO" id="GO:0140358">
    <property type="term" value="F:P-type transmembrane transporter activity"/>
    <property type="evidence" value="ECO:0007669"/>
    <property type="project" value="InterPro"/>
</dbReference>
<comment type="subcellular location">
    <subcellularLocation>
        <location evidence="1">Membrane</location>
        <topology evidence="1">Multi-pass membrane protein</topology>
    </subcellularLocation>
</comment>
<dbReference type="Proteomes" id="UP001187531">
    <property type="component" value="Unassembled WGS sequence"/>
</dbReference>
<dbReference type="InterPro" id="IPR023214">
    <property type="entry name" value="HAD_sf"/>
</dbReference>
<dbReference type="InterPro" id="IPR006544">
    <property type="entry name" value="P-type_TPase_V"/>
</dbReference>
<dbReference type="InterPro" id="IPR023299">
    <property type="entry name" value="ATPase_P-typ_cyto_dom_N"/>
</dbReference>
<dbReference type="GO" id="GO:0019829">
    <property type="term" value="F:ATPase-coupled monoatomic cation transmembrane transporter activity"/>
    <property type="evidence" value="ECO:0007669"/>
    <property type="project" value="TreeGrafter"/>
</dbReference>
<sequence length="211" mass="24745">MEVPNNFHQTLSRYAQKGYRIIAMAHRSIKKNYVKVQKMQREEFEENLTFLGLIIMENREKMETKEVIKELEMADIRTVMITVMFKWLFGSDSHGIREKTETKELVKELKMADIRTVMFTEYGVEERSPTELRSLLTYTMAIDGTNFDIIKKGIPEALENIYSRGTVFARMKPNQKQTVIKGLQDLGYVVGNPIFFRLKYYSTTLPTVQNY</sequence>
<protein>
    <submittedName>
        <fullName evidence="8">Uncharacterized protein</fullName>
    </submittedName>
</protein>